<evidence type="ECO:0000313" key="3">
    <source>
        <dbReference type="Proteomes" id="UP001159363"/>
    </source>
</evidence>
<proteinExistence type="predicted"/>
<evidence type="ECO:0000256" key="1">
    <source>
        <dbReference type="SAM" id="MobiDB-lite"/>
    </source>
</evidence>
<dbReference type="SUPFAM" id="SSF56672">
    <property type="entry name" value="DNA/RNA polymerases"/>
    <property type="match status" value="1"/>
</dbReference>
<comment type="caution">
    <text evidence="2">The sequence shown here is derived from an EMBL/GenBank/DDBJ whole genome shotgun (WGS) entry which is preliminary data.</text>
</comment>
<gene>
    <name evidence="2" type="ORF">PR048_025619</name>
</gene>
<evidence type="ECO:0000313" key="2">
    <source>
        <dbReference type="EMBL" id="KAJ8874753.1"/>
    </source>
</evidence>
<reference evidence="2 3" key="1">
    <citation type="submission" date="2023-02" db="EMBL/GenBank/DDBJ databases">
        <title>LHISI_Scaffold_Assembly.</title>
        <authorList>
            <person name="Stuart O.P."/>
            <person name="Cleave R."/>
            <person name="Magrath M.J.L."/>
            <person name="Mikheyev A.S."/>
        </authorList>
    </citation>
    <scope>NUCLEOTIDE SEQUENCE [LARGE SCALE GENOMIC DNA]</scope>
    <source>
        <strain evidence="2">Daus_M_001</strain>
        <tissue evidence="2">Leg muscle</tissue>
    </source>
</reference>
<dbReference type="InterPro" id="IPR043502">
    <property type="entry name" value="DNA/RNA_pol_sf"/>
</dbReference>
<name>A0ABQ9GRW6_9NEOP</name>
<dbReference type="EMBL" id="JARBHB010000010">
    <property type="protein sequence ID" value="KAJ8874753.1"/>
    <property type="molecule type" value="Genomic_DNA"/>
</dbReference>
<accession>A0ABQ9GRW6</accession>
<keyword evidence="3" id="KW-1185">Reference proteome</keyword>
<sequence length="213" mass="24361">MFSVLDLNYSFHQCSLNPCCRMYNAFSTPWSHFEFTHISMDSNLIVLHVHRAFFRIGSANRDFLKKKGVQFVWGQEKESAFSVLKLKLSSPPVLHFLQFSRQFVMFPPTEAASYSGSLITLTPVDSRCPLLNSNQHLDRDESASHNTAVELSKLIDPGPWGELGFFGSRNLVLAHRPYPLEDVCRKLQHVEEGNKGEDEGRKMEEMPKSARRL</sequence>
<organism evidence="2 3">
    <name type="scientific">Dryococelus australis</name>
    <dbReference type="NCBI Taxonomy" id="614101"/>
    <lineage>
        <taxon>Eukaryota</taxon>
        <taxon>Metazoa</taxon>
        <taxon>Ecdysozoa</taxon>
        <taxon>Arthropoda</taxon>
        <taxon>Hexapoda</taxon>
        <taxon>Insecta</taxon>
        <taxon>Pterygota</taxon>
        <taxon>Neoptera</taxon>
        <taxon>Polyneoptera</taxon>
        <taxon>Phasmatodea</taxon>
        <taxon>Verophasmatodea</taxon>
        <taxon>Anareolatae</taxon>
        <taxon>Phasmatidae</taxon>
        <taxon>Eurycanthinae</taxon>
        <taxon>Dryococelus</taxon>
    </lineage>
</organism>
<dbReference type="Proteomes" id="UP001159363">
    <property type="component" value="Chromosome 9"/>
</dbReference>
<protein>
    <submittedName>
        <fullName evidence="2">Uncharacterized protein</fullName>
    </submittedName>
</protein>
<feature type="region of interest" description="Disordered" evidence="1">
    <location>
        <begin position="194"/>
        <end position="213"/>
    </location>
</feature>